<accession>A0ABN7V0J5</accession>
<organism evidence="1 2">
    <name type="scientific">Gigaspora margarita</name>
    <dbReference type="NCBI Taxonomy" id="4874"/>
    <lineage>
        <taxon>Eukaryota</taxon>
        <taxon>Fungi</taxon>
        <taxon>Fungi incertae sedis</taxon>
        <taxon>Mucoromycota</taxon>
        <taxon>Glomeromycotina</taxon>
        <taxon>Glomeromycetes</taxon>
        <taxon>Diversisporales</taxon>
        <taxon>Gigasporaceae</taxon>
        <taxon>Gigaspora</taxon>
    </lineage>
</organism>
<dbReference type="EMBL" id="CAJVQB010007533">
    <property type="protein sequence ID" value="CAG8705071.1"/>
    <property type="molecule type" value="Genomic_DNA"/>
</dbReference>
<gene>
    <name evidence="1" type="ORF">GMARGA_LOCUS12379</name>
</gene>
<proteinExistence type="predicted"/>
<comment type="caution">
    <text evidence="1">The sequence shown here is derived from an EMBL/GenBank/DDBJ whole genome shotgun (WGS) entry which is preliminary data.</text>
</comment>
<protein>
    <submittedName>
        <fullName evidence="1">12909_t:CDS:1</fullName>
    </submittedName>
</protein>
<name>A0ABN7V0J5_GIGMA</name>
<evidence type="ECO:0000313" key="1">
    <source>
        <dbReference type="EMBL" id="CAG8705071.1"/>
    </source>
</evidence>
<keyword evidence="2" id="KW-1185">Reference proteome</keyword>
<sequence>MNYTESWTIPKNIINLELAETSKFQYIIGWTIYKLTKSDKLTLAYKEFAKIKLCLNVFSSEQVEYICNTCLKTTTVIPGADFIRFMYYLESLIHQLFEKHIEYRPDILIYIDNNLANNQPLKKQFNATRNLGLALGQLKIWAQNNRAKSVFEKVFTLSDLKILIQAFQNKPVKVKEKRS</sequence>
<evidence type="ECO:0000313" key="2">
    <source>
        <dbReference type="Proteomes" id="UP000789901"/>
    </source>
</evidence>
<reference evidence="1 2" key="1">
    <citation type="submission" date="2021-06" db="EMBL/GenBank/DDBJ databases">
        <authorList>
            <person name="Kallberg Y."/>
            <person name="Tangrot J."/>
            <person name="Rosling A."/>
        </authorList>
    </citation>
    <scope>NUCLEOTIDE SEQUENCE [LARGE SCALE GENOMIC DNA]</scope>
    <source>
        <strain evidence="1 2">120-4 pot B 10/14</strain>
    </source>
</reference>
<dbReference type="Proteomes" id="UP000789901">
    <property type="component" value="Unassembled WGS sequence"/>
</dbReference>